<gene>
    <name evidence="1" type="ORF">JOE61_000922</name>
</gene>
<dbReference type="EMBL" id="JAFBBZ010000001">
    <property type="protein sequence ID" value="MBM7507108.1"/>
    <property type="molecule type" value="Genomic_DNA"/>
</dbReference>
<evidence type="ECO:0000313" key="2">
    <source>
        <dbReference type="Proteomes" id="UP000732378"/>
    </source>
</evidence>
<dbReference type="Proteomes" id="UP000732378">
    <property type="component" value="Unassembled WGS sequence"/>
</dbReference>
<organism evidence="1 2">
    <name type="scientific">Nocardioides salarius</name>
    <dbReference type="NCBI Taxonomy" id="374513"/>
    <lineage>
        <taxon>Bacteria</taxon>
        <taxon>Bacillati</taxon>
        <taxon>Actinomycetota</taxon>
        <taxon>Actinomycetes</taxon>
        <taxon>Propionibacteriales</taxon>
        <taxon>Nocardioidaceae</taxon>
        <taxon>Nocardioides</taxon>
    </lineage>
</organism>
<dbReference type="RefSeq" id="WP_193667777.1">
    <property type="nucleotide sequence ID" value="NZ_JACDTV010000003.1"/>
</dbReference>
<name>A0ABS2M7F4_9ACTN</name>
<accession>A0ABS2M7F4</accession>
<evidence type="ECO:0000313" key="1">
    <source>
        <dbReference type="EMBL" id="MBM7507108.1"/>
    </source>
</evidence>
<proteinExistence type="predicted"/>
<reference evidence="1 2" key="1">
    <citation type="submission" date="2021-01" db="EMBL/GenBank/DDBJ databases">
        <title>Sequencing the genomes of 1000 actinobacteria strains.</title>
        <authorList>
            <person name="Klenk H.-P."/>
        </authorList>
    </citation>
    <scope>NUCLEOTIDE SEQUENCE [LARGE SCALE GENOMIC DNA]</scope>
    <source>
        <strain evidence="1 2">DSM 18239</strain>
    </source>
</reference>
<comment type="caution">
    <text evidence="1">The sequence shown here is derived from an EMBL/GenBank/DDBJ whole genome shotgun (WGS) entry which is preliminary data.</text>
</comment>
<protein>
    <submittedName>
        <fullName evidence="1">Uncharacterized protein</fullName>
    </submittedName>
</protein>
<sequence>MRTGDHRGLIFFGMGIWGRLAGLGGNGGAAGSGGGGDLDECSFCGADLDEDNDFSPDFGCNECASGFATYCCGGIYENGEDVCASCGEPL</sequence>
<keyword evidence="2" id="KW-1185">Reference proteome</keyword>